<proteinExistence type="predicted"/>
<gene>
    <name evidence="2" type="ORF">Q5P01_003271</name>
</gene>
<feature type="compositionally biased region" description="Basic and acidic residues" evidence="1">
    <location>
        <begin position="1"/>
        <end position="18"/>
    </location>
</feature>
<evidence type="ECO:0000256" key="1">
    <source>
        <dbReference type="SAM" id="MobiDB-lite"/>
    </source>
</evidence>
<accession>A0AA88NM79</accession>
<dbReference type="AlphaFoldDB" id="A0AA88NM79"/>
<dbReference type="Proteomes" id="UP001187415">
    <property type="component" value="Unassembled WGS sequence"/>
</dbReference>
<sequence>MADAGDDRADLERSDRLQHMSRPSCSTLHPTSCLQAVLFSTTGAQICTDRPSSRVLRENLCEVSVFPSVPFQKLEGNKATSNIRQLCPLSCFNSLLNGAVFYAASLVNQDTRH</sequence>
<comment type="caution">
    <text evidence="2">The sequence shown here is derived from an EMBL/GenBank/DDBJ whole genome shotgun (WGS) entry which is preliminary data.</text>
</comment>
<keyword evidence="3" id="KW-1185">Reference proteome</keyword>
<evidence type="ECO:0000313" key="2">
    <source>
        <dbReference type="EMBL" id="KAK2858651.1"/>
    </source>
</evidence>
<dbReference type="EMBL" id="JAUPFM010000002">
    <property type="protein sequence ID" value="KAK2858651.1"/>
    <property type="molecule type" value="Genomic_DNA"/>
</dbReference>
<evidence type="ECO:0000313" key="3">
    <source>
        <dbReference type="Proteomes" id="UP001187415"/>
    </source>
</evidence>
<name>A0AA88NM79_CHASR</name>
<organism evidence="2 3">
    <name type="scientific">Channa striata</name>
    <name type="common">Snakehead murrel</name>
    <name type="synonym">Ophicephalus striatus</name>
    <dbReference type="NCBI Taxonomy" id="64152"/>
    <lineage>
        <taxon>Eukaryota</taxon>
        <taxon>Metazoa</taxon>
        <taxon>Chordata</taxon>
        <taxon>Craniata</taxon>
        <taxon>Vertebrata</taxon>
        <taxon>Euteleostomi</taxon>
        <taxon>Actinopterygii</taxon>
        <taxon>Neopterygii</taxon>
        <taxon>Teleostei</taxon>
        <taxon>Neoteleostei</taxon>
        <taxon>Acanthomorphata</taxon>
        <taxon>Anabantaria</taxon>
        <taxon>Anabantiformes</taxon>
        <taxon>Channoidei</taxon>
        <taxon>Channidae</taxon>
        <taxon>Channa</taxon>
    </lineage>
</organism>
<protein>
    <submittedName>
        <fullName evidence="2">Uncharacterized protein</fullName>
    </submittedName>
</protein>
<reference evidence="2" key="1">
    <citation type="submission" date="2023-07" db="EMBL/GenBank/DDBJ databases">
        <title>Chromosome-level Genome Assembly of Striped Snakehead (Channa striata).</title>
        <authorList>
            <person name="Liu H."/>
        </authorList>
    </citation>
    <scope>NUCLEOTIDE SEQUENCE</scope>
    <source>
        <strain evidence="2">Gz</strain>
        <tissue evidence="2">Muscle</tissue>
    </source>
</reference>
<feature type="region of interest" description="Disordered" evidence="1">
    <location>
        <begin position="1"/>
        <end position="27"/>
    </location>
</feature>